<evidence type="ECO:0000259" key="2">
    <source>
        <dbReference type="PROSITE" id="PS50157"/>
    </source>
</evidence>
<evidence type="ECO:0000313" key="3">
    <source>
        <dbReference type="EMBL" id="JAP54657.1"/>
    </source>
</evidence>
<evidence type="ECO:0000256" key="1">
    <source>
        <dbReference type="PROSITE-ProRule" id="PRU00042"/>
    </source>
</evidence>
<keyword evidence="1" id="KW-0863">Zinc-finger</keyword>
<gene>
    <name evidence="3" type="ORF">TR144048</name>
</gene>
<keyword evidence="1" id="KW-0479">Metal-binding</keyword>
<dbReference type="SUPFAM" id="SSF57667">
    <property type="entry name" value="beta-beta-alpha zinc fingers"/>
    <property type="match status" value="1"/>
</dbReference>
<protein>
    <recommendedName>
        <fullName evidence="2">C2H2-type domain-containing protein</fullName>
    </recommendedName>
</protein>
<dbReference type="InterPro" id="IPR036236">
    <property type="entry name" value="Znf_C2H2_sf"/>
</dbReference>
<organism evidence="3">
    <name type="scientific">Schistocephalus solidus</name>
    <name type="common">Tapeworm</name>
    <dbReference type="NCBI Taxonomy" id="70667"/>
    <lineage>
        <taxon>Eukaryota</taxon>
        <taxon>Metazoa</taxon>
        <taxon>Spiralia</taxon>
        <taxon>Lophotrochozoa</taxon>
        <taxon>Platyhelminthes</taxon>
        <taxon>Cestoda</taxon>
        <taxon>Eucestoda</taxon>
        <taxon>Diphyllobothriidea</taxon>
        <taxon>Diphyllobothriidae</taxon>
        <taxon>Schistocephalus</taxon>
    </lineage>
</organism>
<dbReference type="PROSITE" id="PS00028">
    <property type="entry name" value="ZINC_FINGER_C2H2_1"/>
    <property type="match status" value="1"/>
</dbReference>
<proteinExistence type="predicted"/>
<dbReference type="PROSITE" id="PS50157">
    <property type="entry name" value="ZINC_FINGER_C2H2_2"/>
    <property type="match status" value="1"/>
</dbReference>
<keyword evidence="1" id="KW-0862">Zinc</keyword>
<name>A0A0X3PX26_SCHSO</name>
<feature type="domain" description="C2H2-type" evidence="2">
    <location>
        <begin position="193"/>
        <end position="221"/>
    </location>
</feature>
<accession>A0A0X3PX26</accession>
<dbReference type="InterPro" id="IPR013087">
    <property type="entry name" value="Znf_C2H2_type"/>
</dbReference>
<feature type="non-terminal residue" evidence="3">
    <location>
        <position position="230"/>
    </location>
</feature>
<dbReference type="EMBL" id="GEEE01008568">
    <property type="protein sequence ID" value="JAP54657.1"/>
    <property type="molecule type" value="Transcribed_RNA"/>
</dbReference>
<reference evidence="3" key="1">
    <citation type="submission" date="2016-01" db="EMBL/GenBank/DDBJ databases">
        <title>Reference transcriptome for the parasite Schistocephalus solidus: insights into the molecular evolution of parasitism.</title>
        <authorList>
            <person name="Hebert F.O."/>
            <person name="Grambauer S."/>
            <person name="Barber I."/>
            <person name="Landry C.R."/>
            <person name="Aubin-Horth N."/>
        </authorList>
    </citation>
    <scope>NUCLEOTIDE SEQUENCE</scope>
</reference>
<feature type="non-terminal residue" evidence="3">
    <location>
        <position position="1"/>
    </location>
</feature>
<sequence length="230" mass="25241">KLARMISRGKNEVIVAHLPSRSASTPINLLRRMSSAVPSLQFIGIKQEEVTRTKAPALGRVKVNESVRPNQLRHCCQLVPQCKSGSNESNYAIRDNRWHPSPSFTSPALSNDVLTRNASPSTVSTVSMDALNAASIRSTSIDVVNSKTIMAANTLELHCPKREIVEPSCVERPDDLEGVSRPCPVSVPARRNHTCEFCGDNFALSGLLRRHVDCVHKNLLENTCEFCGKA</sequence>
<dbReference type="GO" id="GO:0008270">
    <property type="term" value="F:zinc ion binding"/>
    <property type="evidence" value="ECO:0007669"/>
    <property type="project" value="UniProtKB-KW"/>
</dbReference>
<dbReference type="AlphaFoldDB" id="A0A0X3PX26"/>